<evidence type="ECO:0008006" key="5">
    <source>
        <dbReference type="Google" id="ProtNLM"/>
    </source>
</evidence>
<dbReference type="EMBL" id="JMCB01000008">
    <property type="protein sequence ID" value="KFE67287.1"/>
    <property type="molecule type" value="Genomic_DNA"/>
</dbReference>
<organism evidence="2 4">
    <name type="scientific">Hyalangium minutum</name>
    <dbReference type="NCBI Taxonomy" id="394096"/>
    <lineage>
        <taxon>Bacteria</taxon>
        <taxon>Pseudomonadati</taxon>
        <taxon>Myxococcota</taxon>
        <taxon>Myxococcia</taxon>
        <taxon>Myxococcales</taxon>
        <taxon>Cystobacterineae</taxon>
        <taxon>Archangiaceae</taxon>
        <taxon>Hyalangium</taxon>
    </lineage>
</organism>
<protein>
    <recommendedName>
        <fullName evidence="5">ATP-dependent helicase HrpA</fullName>
    </recommendedName>
</protein>
<evidence type="ECO:0000313" key="2">
    <source>
        <dbReference type="EMBL" id="KFE67287.1"/>
    </source>
</evidence>
<feature type="region of interest" description="Disordered" evidence="1">
    <location>
        <begin position="20"/>
        <end position="39"/>
    </location>
</feature>
<accession>A0A085WHX4</accession>
<dbReference type="Proteomes" id="UP000028725">
    <property type="component" value="Unassembled WGS sequence"/>
</dbReference>
<evidence type="ECO:0000313" key="4">
    <source>
        <dbReference type="Proteomes" id="UP000028725"/>
    </source>
</evidence>
<name>A0A085WHX4_9BACT</name>
<sequence>MLAYVNKAGGVRAILEHRGLPTAGVRRAPAREPPQAAGC</sequence>
<proteinExistence type="predicted"/>
<evidence type="ECO:0000256" key="1">
    <source>
        <dbReference type="SAM" id="MobiDB-lite"/>
    </source>
</evidence>
<comment type="caution">
    <text evidence="2">The sequence shown here is derived from an EMBL/GenBank/DDBJ whole genome shotgun (WGS) entry which is preliminary data.</text>
</comment>
<gene>
    <name evidence="2" type="ORF">DB31_8640</name>
    <name evidence="3" type="ORF">DB31_8727</name>
</gene>
<keyword evidence="4" id="KW-1185">Reference proteome</keyword>
<reference evidence="2 4" key="1">
    <citation type="submission" date="2014-04" db="EMBL/GenBank/DDBJ databases">
        <title>Genome assembly of Hyalangium minutum DSM 14724.</title>
        <authorList>
            <person name="Sharma G."/>
            <person name="Subramanian S."/>
        </authorList>
    </citation>
    <scope>NUCLEOTIDE SEQUENCE [LARGE SCALE GENOMIC DNA]</scope>
    <source>
        <strain evidence="2 4">DSM 14724</strain>
    </source>
</reference>
<evidence type="ECO:0000313" key="3">
    <source>
        <dbReference type="EMBL" id="KFE67374.1"/>
    </source>
</evidence>
<dbReference type="AlphaFoldDB" id="A0A085WHX4"/>
<dbReference type="EMBL" id="JMCB01000008">
    <property type="protein sequence ID" value="KFE67374.1"/>
    <property type="molecule type" value="Genomic_DNA"/>
</dbReference>